<evidence type="ECO:0000259" key="1">
    <source>
        <dbReference type="Pfam" id="PF13843"/>
    </source>
</evidence>
<name>A0A7R9ECY0_9NEOP</name>
<evidence type="ECO:0000313" key="2">
    <source>
        <dbReference type="EMBL" id="CAD7431367.1"/>
    </source>
</evidence>
<dbReference type="AlphaFoldDB" id="A0A7R9ECY0"/>
<feature type="domain" description="PiggyBac transposable element-derived protein" evidence="1">
    <location>
        <begin position="143"/>
        <end position="254"/>
    </location>
</feature>
<accession>A0A7R9ECY0</accession>
<feature type="domain" description="PiggyBac transposable element-derived protein" evidence="1">
    <location>
        <begin position="40"/>
        <end position="138"/>
    </location>
</feature>
<dbReference type="InterPro" id="IPR029526">
    <property type="entry name" value="PGBD"/>
</dbReference>
<organism evidence="2">
    <name type="scientific">Timema monikensis</name>
    <dbReference type="NCBI Taxonomy" id="170555"/>
    <lineage>
        <taxon>Eukaryota</taxon>
        <taxon>Metazoa</taxon>
        <taxon>Ecdysozoa</taxon>
        <taxon>Arthropoda</taxon>
        <taxon>Hexapoda</taxon>
        <taxon>Insecta</taxon>
        <taxon>Pterygota</taxon>
        <taxon>Neoptera</taxon>
        <taxon>Polyneoptera</taxon>
        <taxon>Phasmatodea</taxon>
        <taxon>Timematodea</taxon>
        <taxon>Timematoidea</taxon>
        <taxon>Timematidae</taxon>
        <taxon>Timema</taxon>
    </lineage>
</organism>
<dbReference type="PANTHER" id="PTHR47055">
    <property type="entry name" value="DDE_TNP_1_7 DOMAIN-CONTAINING PROTEIN"/>
    <property type="match status" value="1"/>
</dbReference>
<proteinExistence type="predicted"/>
<sequence length="257" mass="29287">MDLPFEPEPNWQQPEWIKNSCYSPVDLFEMFFDNEKGNIKFKVTANDIKVYLGIRLLSGYCSLPSDTHNEAVSRAMSRKTFEYILKYLHVCDNLILDEHDKFGKVRPLWLLLNQRWLLAFPKDSNLSIDEAMCGVFASTGNIHPELGVGGSVVIALVDKLPLGQDNIYSYVDNLFASVRFLEELKSRGYYCTGTIRSNRKVSTLKKKVRGSYSQLTDTSIGITLIRCHDNNIVTVASTLQGAKPIGKEKRWNHKEDK</sequence>
<dbReference type="GO" id="GO:0043565">
    <property type="term" value="F:sequence-specific DNA binding"/>
    <property type="evidence" value="ECO:0007669"/>
    <property type="project" value="TreeGrafter"/>
</dbReference>
<protein>
    <recommendedName>
        <fullName evidence="1">PiggyBac transposable element-derived protein domain-containing protein</fullName>
    </recommendedName>
</protein>
<gene>
    <name evidence="2" type="ORF">TMSB3V08_LOCUS8104</name>
</gene>
<dbReference type="EMBL" id="OB794936">
    <property type="protein sequence ID" value="CAD7431367.1"/>
    <property type="molecule type" value="Genomic_DNA"/>
</dbReference>
<dbReference type="Pfam" id="PF13843">
    <property type="entry name" value="DDE_Tnp_1_7"/>
    <property type="match status" value="2"/>
</dbReference>
<dbReference type="InterPro" id="IPR052638">
    <property type="entry name" value="PiggyBac_TE-derived"/>
</dbReference>
<reference evidence="2" key="1">
    <citation type="submission" date="2020-11" db="EMBL/GenBank/DDBJ databases">
        <authorList>
            <person name="Tran Van P."/>
        </authorList>
    </citation>
    <scope>NUCLEOTIDE SEQUENCE</scope>
</reference>
<dbReference type="PANTHER" id="PTHR47055:SF3">
    <property type="entry name" value="PHORBOL-ESTER_DAG-TYPE DOMAIN-CONTAINING PROTEIN"/>
    <property type="match status" value="1"/>
</dbReference>